<gene>
    <name evidence="4" type="ORF">VRU49_04875</name>
</gene>
<comment type="similarity">
    <text evidence="1">Belongs to the transglycosylase Slt family.</text>
</comment>
<evidence type="ECO:0000259" key="3">
    <source>
        <dbReference type="PROSITE" id="PS51782"/>
    </source>
</evidence>
<feature type="domain" description="LysM" evidence="3">
    <location>
        <begin position="333"/>
        <end position="376"/>
    </location>
</feature>
<evidence type="ECO:0000256" key="2">
    <source>
        <dbReference type="SAM" id="SignalP"/>
    </source>
</evidence>
<dbReference type="Gene3D" id="3.10.350.10">
    <property type="entry name" value="LysM domain"/>
    <property type="match status" value="1"/>
</dbReference>
<dbReference type="Gene3D" id="1.10.530.10">
    <property type="match status" value="1"/>
</dbReference>
<dbReference type="EMBL" id="JAZDQU010000001">
    <property type="protein sequence ID" value="MEE1884753.1"/>
    <property type="molecule type" value="Genomic_DNA"/>
</dbReference>
<evidence type="ECO:0000256" key="1">
    <source>
        <dbReference type="ARBA" id="ARBA00007734"/>
    </source>
</evidence>
<keyword evidence="5" id="KW-1185">Reference proteome</keyword>
<dbReference type="PROSITE" id="PS51782">
    <property type="entry name" value="LYSM"/>
    <property type="match status" value="1"/>
</dbReference>
<dbReference type="InterPro" id="IPR036779">
    <property type="entry name" value="LysM_dom_sf"/>
</dbReference>
<feature type="chain" id="PRO_5045333444" evidence="2">
    <location>
        <begin position="21"/>
        <end position="388"/>
    </location>
</feature>
<name>A0ABU7H155_9SPHI</name>
<dbReference type="SUPFAM" id="SSF53955">
    <property type="entry name" value="Lysozyme-like"/>
    <property type="match status" value="1"/>
</dbReference>
<proteinExistence type="inferred from homology"/>
<protein>
    <submittedName>
        <fullName evidence="4">Transglycosylase SLT domain-containing protein</fullName>
    </submittedName>
</protein>
<dbReference type="CDD" id="cd16894">
    <property type="entry name" value="MltD-like"/>
    <property type="match status" value="1"/>
</dbReference>
<dbReference type="InterPro" id="IPR023346">
    <property type="entry name" value="Lysozyme-like_dom_sf"/>
</dbReference>
<reference evidence="4 5" key="1">
    <citation type="submission" date="2024-01" db="EMBL/GenBank/DDBJ databases">
        <title>Pedobacter sp. nov., isolated from oil-contaminated soil.</title>
        <authorList>
            <person name="Le N.T.T."/>
        </authorList>
    </citation>
    <scope>NUCLEOTIDE SEQUENCE [LARGE SCALE GENOMIC DNA]</scope>
    <source>
        <strain evidence="4 5">VNH31</strain>
    </source>
</reference>
<keyword evidence="2" id="KW-0732">Signal</keyword>
<comment type="caution">
    <text evidence="4">The sequence shown here is derived from an EMBL/GenBank/DDBJ whole genome shotgun (WGS) entry which is preliminary data.</text>
</comment>
<dbReference type="PANTHER" id="PTHR37423">
    <property type="entry name" value="SOLUBLE LYTIC MUREIN TRANSGLYCOSYLASE-RELATED"/>
    <property type="match status" value="1"/>
</dbReference>
<dbReference type="Pfam" id="PF01464">
    <property type="entry name" value="SLT"/>
    <property type="match status" value="1"/>
</dbReference>
<dbReference type="SMART" id="SM00257">
    <property type="entry name" value="LysM"/>
    <property type="match status" value="1"/>
</dbReference>
<dbReference type="SUPFAM" id="SSF54106">
    <property type="entry name" value="LysM domain"/>
    <property type="match status" value="1"/>
</dbReference>
<accession>A0ABU7H155</accession>
<feature type="signal peptide" evidence="2">
    <location>
        <begin position="1"/>
        <end position="20"/>
    </location>
</feature>
<dbReference type="Proteomes" id="UP001337681">
    <property type="component" value="Unassembled WGS sequence"/>
</dbReference>
<dbReference type="CDD" id="cd00118">
    <property type="entry name" value="LysM"/>
    <property type="match status" value="1"/>
</dbReference>
<dbReference type="InterPro" id="IPR018392">
    <property type="entry name" value="LysM"/>
</dbReference>
<dbReference type="Pfam" id="PF01476">
    <property type="entry name" value="LysM"/>
    <property type="match status" value="1"/>
</dbReference>
<dbReference type="PANTHER" id="PTHR37423:SF2">
    <property type="entry name" value="MEMBRANE-BOUND LYTIC MUREIN TRANSGLYCOSYLASE C"/>
    <property type="match status" value="1"/>
</dbReference>
<sequence>MNKFKLFLFFIILIPAISQAQALDSVNHAVPEFPFPNYNTAIKSRLDKVSDGVALPYNQLVHDAIVKYDARKGEMGKMLGLSSYYFPLFEEALASLGLPDDLKYLPIVESSLNPLAISVSGAAGLWQFMPTTGKGYGLHITSYEDQRHDPCLSTFAAAAYLKDLYAEFGDWFLVLAAYNSGAGTVRRAMQKYNVSNYWDLRPYLPLQAQNYIPAYIATLYSLKNAEDLGIASRPSDLSKDVEQVLVHNVVMLPEIAKILEVPEQTIVTLNPVYKRKIIKATLNEPKKITLPKFTAEKYALLYDIFNAESNSALLYTGKKQDSIQTELNNGDTIIYVVAKGDNLTKIATKYNVSVQDLKDLNALVSNDLKIGQNLRIPYLASKKAFASN</sequence>
<dbReference type="InterPro" id="IPR000189">
    <property type="entry name" value="Transglyc_AS"/>
</dbReference>
<dbReference type="InterPro" id="IPR008258">
    <property type="entry name" value="Transglycosylase_SLT_dom_1"/>
</dbReference>
<dbReference type="PROSITE" id="PS00922">
    <property type="entry name" value="TRANSGLYCOSYLASE"/>
    <property type="match status" value="1"/>
</dbReference>
<dbReference type="RefSeq" id="WP_330145665.1">
    <property type="nucleotide sequence ID" value="NZ_JAZDQU010000001.1"/>
</dbReference>
<evidence type="ECO:0000313" key="5">
    <source>
        <dbReference type="Proteomes" id="UP001337681"/>
    </source>
</evidence>
<evidence type="ECO:0000313" key="4">
    <source>
        <dbReference type="EMBL" id="MEE1884753.1"/>
    </source>
</evidence>
<organism evidence="4 5">
    <name type="scientific">Pedobacter flavus</name>
    <dbReference type="NCBI Taxonomy" id="3113906"/>
    <lineage>
        <taxon>Bacteria</taxon>
        <taxon>Pseudomonadati</taxon>
        <taxon>Bacteroidota</taxon>
        <taxon>Sphingobacteriia</taxon>
        <taxon>Sphingobacteriales</taxon>
        <taxon>Sphingobacteriaceae</taxon>
        <taxon>Pedobacter</taxon>
    </lineage>
</organism>